<organism evidence="2 3">
    <name type="scientific">Streptomyces doebereineriae</name>
    <dbReference type="NCBI Taxonomy" id="3075528"/>
    <lineage>
        <taxon>Bacteria</taxon>
        <taxon>Bacillati</taxon>
        <taxon>Actinomycetota</taxon>
        <taxon>Actinomycetes</taxon>
        <taxon>Kitasatosporales</taxon>
        <taxon>Streptomycetaceae</taxon>
        <taxon>Streptomyces</taxon>
    </lineage>
</organism>
<dbReference type="RefSeq" id="WP_311719569.1">
    <property type="nucleotide sequence ID" value="NZ_JAVREZ010000023.1"/>
</dbReference>
<feature type="compositionally biased region" description="Basic and acidic residues" evidence="1">
    <location>
        <begin position="125"/>
        <end position="134"/>
    </location>
</feature>
<dbReference type="EMBL" id="JAVREZ010000023">
    <property type="protein sequence ID" value="MDT0486854.1"/>
    <property type="molecule type" value="Genomic_DNA"/>
</dbReference>
<protein>
    <submittedName>
        <fullName evidence="2">Uncharacterized protein</fullName>
    </submittedName>
</protein>
<comment type="caution">
    <text evidence="2">The sequence shown here is derived from an EMBL/GenBank/DDBJ whole genome shotgun (WGS) entry which is preliminary data.</text>
</comment>
<gene>
    <name evidence="2" type="ORF">RNB18_42985</name>
</gene>
<feature type="compositionally biased region" description="Basic and acidic residues" evidence="1">
    <location>
        <begin position="88"/>
        <end position="107"/>
    </location>
</feature>
<name>A0ABU2VNF0_9ACTN</name>
<evidence type="ECO:0000313" key="2">
    <source>
        <dbReference type="EMBL" id="MDT0486854.1"/>
    </source>
</evidence>
<feature type="region of interest" description="Disordered" evidence="1">
    <location>
        <begin position="1"/>
        <end position="134"/>
    </location>
</feature>
<accession>A0ABU2VNF0</accession>
<proteinExistence type="predicted"/>
<reference evidence="3" key="1">
    <citation type="submission" date="2023-07" db="EMBL/GenBank/DDBJ databases">
        <title>30 novel species of actinomycetes from the DSMZ collection.</title>
        <authorList>
            <person name="Nouioui I."/>
        </authorList>
    </citation>
    <scope>NUCLEOTIDE SEQUENCE [LARGE SCALE GENOMIC DNA]</scope>
    <source>
        <strain evidence="3">DSM 41640</strain>
    </source>
</reference>
<feature type="compositionally biased region" description="Basic and acidic residues" evidence="1">
    <location>
        <begin position="52"/>
        <end position="66"/>
    </location>
</feature>
<evidence type="ECO:0000256" key="1">
    <source>
        <dbReference type="SAM" id="MobiDB-lite"/>
    </source>
</evidence>
<feature type="compositionally biased region" description="Gly residues" evidence="1">
    <location>
        <begin position="110"/>
        <end position="120"/>
    </location>
</feature>
<dbReference type="Proteomes" id="UP001183824">
    <property type="component" value="Unassembled WGS sequence"/>
</dbReference>
<keyword evidence="3" id="KW-1185">Reference proteome</keyword>
<evidence type="ECO:0000313" key="3">
    <source>
        <dbReference type="Proteomes" id="UP001183824"/>
    </source>
</evidence>
<sequence>MTDAVSGAGEERKGRTTGDPSGARSPMVAPTEAEAPDARGPATGRPTGVPRGAEEDRGGRGERREPIPGAMTPPGRGDEGGFGADSVPGRDKTSGLGRGTERGRDAGSDTVGGVGTGMGGSSSPEGHEAQLLPHEECDKLSARLQHAVAGFVDEPRSAVEEADHVLEEVAARFTDAVKQRRRTLRNSWQTGDGGRDEKAVGAGDTEQLRLALRDYRELTERLLHS</sequence>